<gene>
    <name evidence="8" type="ORF">Bxe_A2162</name>
</gene>
<dbReference type="Pfam" id="PF13434">
    <property type="entry name" value="Lys_Orn_oxgnase"/>
    <property type="match status" value="1"/>
</dbReference>
<dbReference type="InterPro" id="IPR050982">
    <property type="entry name" value="Auxin_biosynth/cation_transpt"/>
</dbReference>
<evidence type="ECO:0000256" key="1">
    <source>
        <dbReference type="ARBA" id="ARBA00001974"/>
    </source>
</evidence>
<dbReference type="eggNOG" id="COG2072">
    <property type="taxonomic scope" value="Bacteria"/>
</dbReference>
<dbReference type="GO" id="GO:0050660">
    <property type="term" value="F:flavin adenine dinucleotide binding"/>
    <property type="evidence" value="ECO:0007669"/>
    <property type="project" value="TreeGrafter"/>
</dbReference>
<reference evidence="8 9" key="1">
    <citation type="journal article" date="2006" name="Proc. Natl. Acad. Sci. U.S.A.">
        <title>Burkholderia xenovorans LB400 harbors a multi-replicon, 9.73-Mbp genome shaped for versatility.</title>
        <authorList>
            <person name="Chain P.S."/>
            <person name="Denef V.J."/>
            <person name="Konstantinidis K.T."/>
            <person name="Vergez L.M."/>
            <person name="Agullo L."/>
            <person name="Reyes V.L."/>
            <person name="Hauser L."/>
            <person name="Cordova M."/>
            <person name="Gomez L."/>
            <person name="Gonzalez M."/>
            <person name="Land M."/>
            <person name="Lao V."/>
            <person name="Larimer F."/>
            <person name="LiPuma J.J."/>
            <person name="Mahenthiralingam E."/>
            <person name="Malfatti S.A."/>
            <person name="Marx C.J."/>
            <person name="Parnell J.J."/>
            <person name="Ramette A."/>
            <person name="Richardson P."/>
            <person name="Seeger M."/>
            <person name="Smith D."/>
            <person name="Spilker T."/>
            <person name="Sul W.J."/>
            <person name="Tsoi T.V."/>
            <person name="Ulrich L.E."/>
            <person name="Zhulin I.B."/>
            <person name="Tiedje J.M."/>
        </authorList>
    </citation>
    <scope>NUCLEOTIDE SEQUENCE [LARGE SCALE GENOMIC DNA]</scope>
    <source>
        <strain evidence="8 9">LB400</strain>
    </source>
</reference>
<dbReference type="InterPro" id="IPR036188">
    <property type="entry name" value="FAD/NAD-bd_sf"/>
</dbReference>
<dbReference type="SUPFAM" id="SSF51905">
    <property type="entry name" value="FAD/NAD(P)-binding domain"/>
    <property type="match status" value="2"/>
</dbReference>
<dbReference type="Gene3D" id="3.50.50.60">
    <property type="entry name" value="FAD/NAD(P)-binding domain"/>
    <property type="match status" value="1"/>
</dbReference>
<evidence type="ECO:0000256" key="2">
    <source>
        <dbReference type="ARBA" id="ARBA00004924"/>
    </source>
</evidence>
<dbReference type="AlphaFoldDB" id="Q13YN2"/>
<dbReference type="Proteomes" id="UP000001817">
    <property type="component" value="Chromosome 1"/>
</dbReference>
<evidence type="ECO:0000313" key="8">
    <source>
        <dbReference type="EMBL" id="ABE30807.1"/>
    </source>
</evidence>
<keyword evidence="4" id="KW-0285">Flavoprotein</keyword>
<dbReference type="STRING" id="266265.Bxe_A2162"/>
<dbReference type="KEGG" id="bxe:Bxe_A2162"/>
<evidence type="ECO:0000256" key="7">
    <source>
        <dbReference type="ARBA" id="ARBA00023002"/>
    </source>
</evidence>
<evidence type="ECO:0000256" key="6">
    <source>
        <dbReference type="ARBA" id="ARBA00022857"/>
    </source>
</evidence>
<proteinExistence type="inferred from homology"/>
<comment type="similarity">
    <text evidence="3">Belongs to the lysine N(6)-hydroxylase/L-ornithine N(5)-oxygenase family.</text>
</comment>
<keyword evidence="5" id="KW-0274">FAD</keyword>
<dbReference type="InterPro" id="IPR025700">
    <property type="entry name" value="Lys/Orn_oxygenase"/>
</dbReference>
<protein>
    <submittedName>
        <fullName evidence="8">Oxidoreductase protein, TrkA domain-containing (K+ transport)</fullName>
    </submittedName>
</protein>
<name>Q13YN2_PARXL</name>
<dbReference type="EMBL" id="CP000270">
    <property type="protein sequence ID" value="ABE30807.1"/>
    <property type="molecule type" value="Genomic_DNA"/>
</dbReference>
<organism evidence="8 9">
    <name type="scientific">Paraburkholderia xenovorans (strain LB400)</name>
    <dbReference type="NCBI Taxonomy" id="266265"/>
    <lineage>
        <taxon>Bacteria</taxon>
        <taxon>Pseudomonadati</taxon>
        <taxon>Pseudomonadota</taxon>
        <taxon>Betaproteobacteria</taxon>
        <taxon>Burkholderiales</taxon>
        <taxon>Burkholderiaceae</taxon>
        <taxon>Paraburkholderia</taxon>
    </lineage>
</organism>
<comment type="pathway">
    <text evidence="2">Siderophore biosynthesis.</text>
</comment>
<dbReference type="PANTHER" id="PTHR43539">
    <property type="entry name" value="FLAVIN-BINDING MONOOXYGENASE-LIKE PROTEIN (AFU_ORTHOLOGUE AFUA_4G09220)"/>
    <property type="match status" value="1"/>
</dbReference>
<keyword evidence="9" id="KW-1185">Reference proteome</keyword>
<comment type="cofactor">
    <cofactor evidence="1">
        <name>FAD</name>
        <dbReference type="ChEBI" id="CHEBI:57692"/>
    </cofactor>
</comment>
<evidence type="ECO:0000256" key="3">
    <source>
        <dbReference type="ARBA" id="ARBA00007588"/>
    </source>
</evidence>
<evidence type="ECO:0000256" key="5">
    <source>
        <dbReference type="ARBA" id="ARBA00022827"/>
    </source>
</evidence>
<dbReference type="PANTHER" id="PTHR43539:SF91">
    <property type="entry name" value="FAD-DEPENDENT URATE HYDROXYLASE"/>
    <property type="match status" value="1"/>
</dbReference>
<evidence type="ECO:0000256" key="4">
    <source>
        <dbReference type="ARBA" id="ARBA00022630"/>
    </source>
</evidence>
<keyword evidence="7" id="KW-0560">Oxidoreductase</keyword>
<sequence length="505" mass="55286">MAAPYHPGVLPAAQYPDRIDTMTELSHPDQHALDTLRLIGPAPDNWVPPRDGIDHNVAIIGGGQTGAAFAFALRRAGIGQVSVIDAAPDESQAGVWLNRARMNRLRTPKTLVGPEAGLPGLSFQAWYEARFGAASYAEIDRIPRTRWAEYLAWYRHFLDIPIRYGTRLTRIEPVGEHFRLHLEVREGASVRGVVETARKIVLSNGVAGNGGPNLPAVLKDLPPALFAHTSQAIDFAALRGKSVAVIGAAASAFDAAATALEAGAEQVHLFARRERIASVPVTRTRAYPGAYDNYFQLPDAIRWSQARRLREAGSTPPADAVERVTRFPNFHLHLGAPWTQAAVRDKRVETRVAGEPFAFDFVIAGTGYVVNPALRPELAEFAAHIRLWRDQYVPNAADSDEALGSHPYLGAGLEYLEKVEGAAPYLKHIHVYNPAAFVSFGLPVGDVPSMKRDIPAVVQRISRDLFLADLDAHEARFNDDIAADFDDSIYARSVWQREGVDVDIA</sequence>
<keyword evidence="6" id="KW-0521">NADP</keyword>
<dbReference type="GO" id="GO:0004497">
    <property type="term" value="F:monooxygenase activity"/>
    <property type="evidence" value="ECO:0007669"/>
    <property type="project" value="TreeGrafter"/>
</dbReference>
<evidence type="ECO:0000313" key="9">
    <source>
        <dbReference type="Proteomes" id="UP000001817"/>
    </source>
</evidence>
<accession>Q13YN2</accession>